<protein>
    <submittedName>
        <fullName evidence="3">BZIP domain-containing protein</fullName>
    </submittedName>
</protein>
<evidence type="ECO:0000313" key="2">
    <source>
        <dbReference type="Proteomes" id="UP000038045"/>
    </source>
</evidence>
<evidence type="ECO:0000313" key="3">
    <source>
        <dbReference type="WBParaSite" id="PTRK_0000583200.1"/>
    </source>
</evidence>
<reference evidence="3" key="1">
    <citation type="submission" date="2017-02" db="UniProtKB">
        <authorList>
            <consortium name="WormBaseParasite"/>
        </authorList>
    </citation>
    <scope>IDENTIFICATION</scope>
</reference>
<dbReference type="AlphaFoldDB" id="A0A0N4ZDZ6"/>
<evidence type="ECO:0000256" key="1">
    <source>
        <dbReference type="SAM" id="MobiDB-lite"/>
    </source>
</evidence>
<feature type="compositionally biased region" description="Basic residues" evidence="1">
    <location>
        <begin position="45"/>
        <end position="62"/>
    </location>
</feature>
<organism evidence="2 3">
    <name type="scientific">Parastrongyloides trichosuri</name>
    <name type="common">Possum-specific nematode worm</name>
    <dbReference type="NCBI Taxonomy" id="131310"/>
    <lineage>
        <taxon>Eukaryota</taxon>
        <taxon>Metazoa</taxon>
        <taxon>Ecdysozoa</taxon>
        <taxon>Nematoda</taxon>
        <taxon>Chromadorea</taxon>
        <taxon>Rhabditida</taxon>
        <taxon>Tylenchina</taxon>
        <taxon>Panagrolaimomorpha</taxon>
        <taxon>Strongyloidoidea</taxon>
        <taxon>Strongyloididae</taxon>
        <taxon>Parastrongyloides</taxon>
    </lineage>
</organism>
<dbReference type="Proteomes" id="UP000038045">
    <property type="component" value="Unplaced"/>
</dbReference>
<proteinExistence type="predicted"/>
<feature type="region of interest" description="Disordered" evidence="1">
    <location>
        <begin position="22"/>
        <end position="62"/>
    </location>
</feature>
<dbReference type="WBParaSite" id="PTRK_0000583200.1">
    <property type="protein sequence ID" value="PTRK_0000583200.1"/>
    <property type="gene ID" value="PTRK_0000583200"/>
</dbReference>
<sequence length="91" mass="10495">MPSSSNNNVALIRNNVTPFTIEGETHSIDKRQTKRNNKNLSPEQRRRRARRRRQQVAKKRHQKIMTQLETMSGQLAEIQALINSTSTTKAP</sequence>
<name>A0A0N4ZDZ6_PARTI</name>
<accession>A0A0N4ZDZ6</accession>
<keyword evidence="2" id="KW-1185">Reference proteome</keyword>